<name>A0A401IF73_APHSA</name>
<comment type="caution">
    <text evidence="4">The sequence shown here is derived from an EMBL/GenBank/DDBJ whole genome shotgun (WGS) entry which is preliminary data.</text>
</comment>
<feature type="chain" id="PRO_5019442018" description="DUF305 domain-containing protein" evidence="2">
    <location>
        <begin position="26"/>
        <end position="230"/>
    </location>
</feature>
<dbReference type="Gene3D" id="1.20.1260.10">
    <property type="match status" value="1"/>
</dbReference>
<sequence>MKPVSDKTKFLALTLIALVSLTSVGLTSCATSSQKDIQTSKTTTNGSNNQQMNHESMNHGSNMSLGPNDEYYDLRFIDAMRLHHAGAIAMAKEASEKSQRPEIKSLARNIIVAQQREEKDLLQKWRQVWYPKASKEPVVYGSEIQPIIAMTKEQEKSMAMVESLGADDDKFDLRFMDGMIIHHEGAVAMAKDALNKSKRTEIKQLANEIISSQQKEIEQMKQWLKTWYKQ</sequence>
<dbReference type="EMBL" id="BDQK01000005">
    <property type="protein sequence ID" value="GBF79947.1"/>
    <property type="molecule type" value="Genomic_DNA"/>
</dbReference>
<dbReference type="PANTHER" id="PTHR36933:SF1">
    <property type="entry name" value="SLL0788 PROTEIN"/>
    <property type="match status" value="1"/>
</dbReference>
<feature type="signal peptide" evidence="2">
    <location>
        <begin position="1"/>
        <end position="25"/>
    </location>
</feature>
<gene>
    <name evidence="4" type="ORF">AsFPU1_1347</name>
</gene>
<dbReference type="InterPro" id="IPR012347">
    <property type="entry name" value="Ferritin-like"/>
</dbReference>
<evidence type="ECO:0000259" key="3">
    <source>
        <dbReference type="Pfam" id="PF03713"/>
    </source>
</evidence>
<organism evidence="4 5">
    <name type="scientific">Aphanothece sacrum FPU1</name>
    <dbReference type="NCBI Taxonomy" id="1920663"/>
    <lineage>
        <taxon>Bacteria</taxon>
        <taxon>Bacillati</taxon>
        <taxon>Cyanobacteriota</taxon>
        <taxon>Cyanophyceae</taxon>
        <taxon>Oscillatoriophycideae</taxon>
        <taxon>Chroococcales</taxon>
        <taxon>Aphanothecaceae</taxon>
        <taxon>Aphanothece</taxon>
    </lineage>
</organism>
<keyword evidence="2" id="KW-0732">Signal</keyword>
<dbReference type="OrthoDB" id="517560at2"/>
<evidence type="ECO:0000256" key="2">
    <source>
        <dbReference type="SAM" id="SignalP"/>
    </source>
</evidence>
<protein>
    <recommendedName>
        <fullName evidence="3">DUF305 domain-containing protein</fullName>
    </recommendedName>
</protein>
<dbReference type="RefSeq" id="WP_124972017.1">
    <property type="nucleotide sequence ID" value="NZ_BDQK01000005.1"/>
</dbReference>
<dbReference type="Proteomes" id="UP000287247">
    <property type="component" value="Unassembled WGS sequence"/>
</dbReference>
<proteinExistence type="predicted"/>
<accession>A0A401IF73</accession>
<dbReference type="AlphaFoldDB" id="A0A401IF73"/>
<feature type="domain" description="DUF305" evidence="3">
    <location>
        <begin position="73"/>
        <end position="224"/>
    </location>
</feature>
<dbReference type="InterPro" id="IPR005183">
    <property type="entry name" value="DUF305_CopM-like"/>
</dbReference>
<dbReference type="Pfam" id="PF03713">
    <property type="entry name" value="DUF305"/>
    <property type="match status" value="1"/>
</dbReference>
<evidence type="ECO:0000313" key="5">
    <source>
        <dbReference type="Proteomes" id="UP000287247"/>
    </source>
</evidence>
<reference evidence="5" key="1">
    <citation type="submission" date="2017-05" db="EMBL/GenBank/DDBJ databases">
        <title>Physiological properties and genetic analysis related to exopolysaccharide production of fresh-water unicellular cyanobacterium Aphanothece sacrum, Suizenji Nori, that has been cultured as a food source in Japan.</title>
        <authorList>
            <person name="Kanesaki Y."/>
            <person name="Yoshikawa S."/>
            <person name="Ohki K."/>
        </authorList>
    </citation>
    <scope>NUCLEOTIDE SEQUENCE [LARGE SCALE GENOMIC DNA]</scope>
    <source>
        <strain evidence="5">FPU1</strain>
    </source>
</reference>
<evidence type="ECO:0000256" key="1">
    <source>
        <dbReference type="SAM" id="MobiDB-lite"/>
    </source>
</evidence>
<dbReference type="PANTHER" id="PTHR36933">
    <property type="entry name" value="SLL0788 PROTEIN"/>
    <property type="match status" value="1"/>
</dbReference>
<feature type="region of interest" description="Disordered" evidence="1">
    <location>
        <begin position="32"/>
        <end position="64"/>
    </location>
</feature>
<keyword evidence="5" id="KW-1185">Reference proteome</keyword>
<evidence type="ECO:0000313" key="4">
    <source>
        <dbReference type="EMBL" id="GBF79947.1"/>
    </source>
</evidence>
<dbReference type="PROSITE" id="PS51257">
    <property type="entry name" value="PROKAR_LIPOPROTEIN"/>
    <property type="match status" value="1"/>
</dbReference>